<keyword evidence="4" id="KW-0472">Membrane</keyword>
<organism evidence="9 10">
    <name type="scientific">Butyricimonas virosa</name>
    <dbReference type="NCBI Taxonomy" id="544645"/>
    <lineage>
        <taxon>Bacteria</taxon>
        <taxon>Pseudomonadati</taxon>
        <taxon>Bacteroidota</taxon>
        <taxon>Bacteroidia</taxon>
        <taxon>Bacteroidales</taxon>
        <taxon>Odoribacteraceae</taxon>
        <taxon>Butyricimonas</taxon>
    </lineage>
</organism>
<dbReference type="InterPro" id="IPR033985">
    <property type="entry name" value="SusD-like_N"/>
</dbReference>
<comment type="caution">
    <text evidence="9">The sequence shown here is derived from an EMBL/GenBank/DDBJ whole genome shotgun (WGS) entry which is preliminary data.</text>
</comment>
<feature type="domain" description="RagB/SusD" evidence="7">
    <location>
        <begin position="371"/>
        <end position="496"/>
    </location>
</feature>
<protein>
    <submittedName>
        <fullName evidence="9">RagB/SusD family nutrient uptake outer membrane protein</fullName>
    </submittedName>
</protein>
<dbReference type="Gene3D" id="1.25.40.390">
    <property type="match status" value="1"/>
</dbReference>
<dbReference type="InterPro" id="IPR011990">
    <property type="entry name" value="TPR-like_helical_dom_sf"/>
</dbReference>
<dbReference type="InterPro" id="IPR012944">
    <property type="entry name" value="SusD_RagB_dom"/>
</dbReference>
<evidence type="ECO:0000256" key="1">
    <source>
        <dbReference type="ARBA" id="ARBA00004442"/>
    </source>
</evidence>
<feature type="signal peptide" evidence="6">
    <location>
        <begin position="1"/>
        <end position="22"/>
    </location>
</feature>
<dbReference type="AlphaFoldDB" id="A0A412X471"/>
<dbReference type="Pfam" id="PF07980">
    <property type="entry name" value="SusD_RagB"/>
    <property type="match status" value="1"/>
</dbReference>
<gene>
    <name evidence="9" type="ORF">DWW18_05070</name>
</gene>
<evidence type="ECO:0000259" key="7">
    <source>
        <dbReference type="Pfam" id="PF07980"/>
    </source>
</evidence>
<feature type="chain" id="PRO_5019433790" evidence="6">
    <location>
        <begin position="23"/>
        <end position="497"/>
    </location>
</feature>
<evidence type="ECO:0000313" key="9">
    <source>
        <dbReference type="EMBL" id="RGV35441.1"/>
    </source>
</evidence>
<dbReference type="GO" id="GO:0009279">
    <property type="term" value="C:cell outer membrane"/>
    <property type="evidence" value="ECO:0007669"/>
    <property type="project" value="UniProtKB-SubCell"/>
</dbReference>
<dbReference type="SUPFAM" id="SSF48452">
    <property type="entry name" value="TPR-like"/>
    <property type="match status" value="1"/>
</dbReference>
<name>A0A412X471_9BACT</name>
<evidence type="ECO:0000256" key="5">
    <source>
        <dbReference type="ARBA" id="ARBA00023237"/>
    </source>
</evidence>
<accession>A0A412X471</accession>
<dbReference type="Proteomes" id="UP000283589">
    <property type="component" value="Unassembled WGS sequence"/>
</dbReference>
<evidence type="ECO:0000313" key="10">
    <source>
        <dbReference type="Proteomes" id="UP000283589"/>
    </source>
</evidence>
<evidence type="ECO:0000256" key="2">
    <source>
        <dbReference type="ARBA" id="ARBA00006275"/>
    </source>
</evidence>
<comment type="subcellular location">
    <subcellularLocation>
        <location evidence="1">Cell outer membrane</location>
    </subcellularLocation>
</comment>
<evidence type="ECO:0000256" key="4">
    <source>
        <dbReference type="ARBA" id="ARBA00023136"/>
    </source>
</evidence>
<feature type="domain" description="SusD-like N-terminal" evidence="8">
    <location>
        <begin position="104"/>
        <end position="245"/>
    </location>
</feature>
<dbReference type="RefSeq" id="WP_118259130.1">
    <property type="nucleotide sequence ID" value="NZ_CALBWO010000040.1"/>
</dbReference>
<proteinExistence type="inferred from homology"/>
<dbReference type="EMBL" id="QRZA01000004">
    <property type="protein sequence ID" value="RGV35441.1"/>
    <property type="molecule type" value="Genomic_DNA"/>
</dbReference>
<evidence type="ECO:0000256" key="3">
    <source>
        <dbReference type="ARBA" id="ARBA00022729"/>
    </source>
</evidence>
<keyword evidence="5" id="KW-0998">Cell outer membrane</keyword>
<evidence type="ECO:0000259" key="8">
    <source>
        <dbReference type="Pfam" id="PF14322"/>
    </source>
</evidence>
<evidence type="ECO:0000256" key="6">
    <source>
        <dbReference type="SAM" id="SignalP"/>
    </source>
</evidence>
<sequence length="497" mass="57635">MKKNILLVLVVFLCGACSDFLNMPPKNTKVVYTMEDVRGAMSTLLFATTSSSYCKGYVSSPVMFNGEYVQYPFTRRNNVSSILYTNDLDLENFLFDDFANPSRGGQNFIKEYGEIKNWEGYLFPSDLWKEVFVSIGYINMVLKDLENVPDYNKTDYERIAGEGRVMRAYYLLRLNQLFAPYDKNDYGIPFNFDADIVQGGKRWKQTDLYQKLIGEIMDVLEYETVPEDSWNIFFNKRIMYAILAQTYQFKAGSCAAEEDDWSKAEFYAKEARNGARVESTIDEQAELTTVPLTKSTTKPHRFALLRFSLYAYGGNDYAPWGKPEQMLVQCPSSELYNLYDENDIRREVYFKEIDGKLYVTKWQCTDEHDVNDVHILFRFSDLLLIEAEALARQGKDGALDLLNEFKSSKIPGYSGYTGSDVIGEILKERRKEFVYEEQMNWLDMKRTGASVSRKAKDEATDEIKTYMLEGNDYRYTFPLPADYELMYNNVPQNPGWK</sequence>
<keyword evidence="3 6" id="KW-0732">Signal</keyword>
<dbReference type="STRING" id="1121130.GCA_000519105_00666"/>
<comment type="similarity">
    <text evidence="2">Belongs to the SusD family.</text>
</comment>
<reference evidence="9 10" key="1">
    <citation type="submission" date="2018-08" db="EMBL/GenBank/DDBJ databases">
        <title>A genome reference for cultivated species of the human gut microbiota.</title>
        <authorList>
            <person name="Zou Y."/>
            <person name="Xue W."/>
            <person name="Luo G."/>
        </authorList>
    </citation>
    <scope>NUCLEOTIDE SEQUENCE [LARGE SCALE GENOMIC DNA]</scope>
    <source>
        <strain evidence="9 10">AF14-49</strain>
    </source>
</reference>
<dbReference type="Pfam" id="PF14322">
    <property type="entry name" value="SusD-like_3"/>
    <property type="match status" value="1"/>
</dbReference>